<evidence type="ECO:0000313" key="2">
    <source>
        <dbReference type="Proteomes" id="UP000305067"/>
    </source>
</evidence>
<dbReference type="GO" id="GO:0004525">
    <property type="term" value="F:ribonuclease III activity"/>
    <property type="evidence" value="ECO:0007669"/>
    <property type="project" value="InterPro"/>
</dbReference>
<gene>
    <name evidence="1" type="ORF">BDV98DRAFT_359140</name>
</gene>
<dbReference type="Proteomes" id="UP000305067">
    <property type="component" value="Unassembled WGS sequence"/>
</dbReference>
<dbReference type="InterPro" id="IPR036389">
    <property type="entry name" value="RNase_III_sf"/>
</dbReference>
<name>A0A5C3QQ00_9AGAR</name>
<dbReference type="AlphaFoldDB" id="A0A5C3QQ00"/>
<accession>A0A5C3QQ00</accession>
<organism evidence="1 2">
    <name type="scientific">Pterulicium gracile</name>
    <dbReference type="NCBI Taxonomy" id="1884261"/>
    <lineage>
        <taxon>Eukaryota</taxon>
        <taxon>Fungi</taxon>
        <taxon>Dikarya</taxon>
        <taxon>Basidiomycota</taxon>
        <taxon>Agaricomycotina</taxon>
        <taxon>Agaricomycetes</taxon>
        <taxon>Agaricomycetidae</taxon>
        <taxon>Agaricales</taxon>
        <taxon>Pleurotineae</taxon>
        <taxon>Pterulaceae</taxon>
        <taxon>Pterulicium</taxon>
    </lineage>
</organism>
<keyword evidence="2" id="KW-1185">Reference proteome</keyword>
<proteinExistence type="predicted"/>
<protein>
    <submittedName>
        <fullName evidence="1">Uncharacterized protein</fullName>
    </submittedName>
</protein>
<dbReference type="GO" id="GO:0006396">
    <property type="term" value="P:RNA processing"/>
    <property type="evidence" value="ECO:0007669"/>
    <property type="project" value="InterPro"/>
</dbReference>
<dbReference type="Gene3D" id="1.10.1520.10">
    <property type="entry name" value="Ribonuclease III domain"/>
    <property type="match status" value="1"/>
</dbReference>
<dbReference type="OrthoDB" id="416741at2759"/>
<evidence type="ECO:0000313" key="1">
    <source>
        <dbReference type="EMBL" id="TFL04055.1"/>
    </source>
</evidence>
<dbReference type="SUPFAM" id="SSF69065">
    <property type="entry name" value="RNase III domain-like"/>
    <property type="match status" value="1"/>
</dbReference>
<sequence length="192" mass="21436">MFLLNLRPFLPQALHLNQRPTSSLLLILQITRLRPVPLVIHPSFLQLSHSLVSHLVNSVNPAPSVACVTLGSTQGLSLVRSSQGTNPALCTIYSVTRTSSPTLDRAIDVLEHGGDSIIHLMFTLILLCLFPNRTSDFYLAVRLSLESSEMFILYLMQWVERTEDYTDHKHIADKFKAVIGALHEEQGFNGAF</sequence>
<reference evidence="1 2" key="1">
    <citation type="journal article" date="2019" name="Nat. Ecol. Evol.">
        <title>Megaphylogeny resolves global patterns of mushroom evolution.</title>
        <authorList>
            <person name="Varga T."/>
            <person name="Krizsan K."/>
            <person name="Foldi C."/>
            <person name="Dima B."/>
            <person name="Sanchez-Garcia M."/>
            <person name="Sanchez-Ramirez S."/>
            <person name="Szollosi G.J."/>
            <person name="Szarkandi J.G."/>
            <person name="Papp V."/>
            <person name="Albert L."/>
            <person name="Andreopoulos W."/>
            <person name="Angelini C."/>
            <person name="Antonin V."/>
            <person name="Barry K.W."/>
            <person name="Bougher N.L."/>
            <person name="Buchanan P."/>
            <person name="Buyck B."/>
            <person name="Bense V."/>
            <person name="Catcheside P."/>
            <person name="Chovatia M."/>
            <person name="Cooper J."/>
            <person name="Damon W."/>
            <person name="Desjardin D."/>
            <person name="Finy P."/>
            <person name="Geml J."/>
            <person name="Haridas S."/>
            <person name="Hughes K."/>
            <person name="Justo A."/>
            <person name="Karasinski D."/>
            <person name="Kautmanova I."/>
            <person name="Kiss B."/>
            <person name="Kocsube S."/>
            <person name="Kotiranta H."/>
            <person name="LaButti K.M."/>
            <person name="Lechner B.E."/>
            <person name="Liimatainen K."/>
            <person name="Lipzen A."/>
            <person name="Lukacs Z."/>
            <person name="Mihaltcheva S."/>
            <person name="Morgado L.N."/>
            <person name="Niskanen T."/>
            <person name="Noordeloos M.E."/>
            <person name="Ohm R.A."/>
            <person name="Ortiz-Santana B."/>
            <person name="Ovrebo C."/>
            <person name="Racz N."/>
            <person name="Riley R."/>
            <person name="Savchenko A."/>
            <person name="Shiryaev A."/>
            <person name="Soop K."/>
            <person name="Spirin V."/>
            <person name="Szebenyi C."/>
            <person name="Tomsovsky M."/>
            <person name="Tulloss R.E."/>
            <person name="Uehling J."/>
            <person name="Grigoriev I.V."/>
            <person name="Vagvolgyi C."/>
            <person name="Papp T."/>
            <person name="Martin F.M."/>
            <person name="Miettinen O."/>
            <person name="Hibbett D.S."/>
            <person name="Nagy L.G."/>
        </authorList>
    </citation>
    <scope>NUCLEOTIDE SEQUENCE [LARGE SCALE GENOMIC DNA]</scope>
    <source>
        <strain evidence="1 2">CBS 309.79</strain>
    </source>
</reference>
<dbReference type="EMBL" id="ML178819">
    <property type="protein sequence ID" value="TFL04055.1"/>
    <property type="molecule type" value="Genomic_DNA"/>
</dbReference>